<dbReference type="GO" id="GO:0006974">
    <property type="term" value="P:DNA damage response"/>
    <property type="evidence" value="ECO:0007669"/>
    <property type="project" value="TreeGrafter"/>
</dbReference>
<dbReference type="AlphaFoldDB" id="A0A2P9HA45"/>
<dbReference type="Pfam" id="PF04402">
    <property type="entry name" value="SIMPL"/>
    <property type="match status" value="1"/>
</dbReference>
<keyword evidence="2" id="KW-1185">Reference proteome</keyword>
<dbReference type="PANTHER" id="PTHR34387">
    <property type="entry name" value="SLR1258 PROTEIN"/>
    <property type="match status" value="1"/>
</dbReference>
<organism evidence="1 2">
    <name type="scientific">Protochlamydia amoebophila (strain UWE25)</name>
    <dbReference type="NCBI Taxonomy" id="264201"/>
    <lineage>
        <taxon>Bacteria</taxon>
        <taxon>Pseudomonadati</taxon>
        <taxon>Chlamydiota</taxon>
        <taxon>Chlamydiia</taxon>
        <taxon>Parachlamydiales</taxon>
        <taxon>Parachlamydiaceae</taxon>
        <taxon>Candidatus Protochlamydia</taxon>
    </lineage>
</organism>
<dbReference type="Gene3D" id="3.30.70.2970">
    <property type="entry name" value="Protein of unknown function (DUF541), domain 2"/>
    <property type="match status" value="1"/>
</dbReference>
<dbReference type="InterPro" id="IPR052022">
    <property type="entry name" value="26kDa_periplasmic_antigen"/>
</dbReference>
<protein>
    <recommendedName>
        <fullName evidence="3">26 kDa periplasmic immunogenic protein</fullName>
    </recommendedName>
</protein>
<gene>
    <name evidence="1" type="ORF">PC_RS07300</name>
</gene>
<evidence type="ECO:0000313" key="2">
    <source>
        <dbReference type="Proteomes" id="UP000000529"/>
    </source>
</evidence>
<dbReference type="EMBL" id="BX908798">
    <property type="protein sequence ID" value="SPJ31885.1"/>
    <property type="molecule type" value="Genomic_DNA"/>
</dbReference>
<reference evidence="1 2" key="1">
    <citation type="journal article" date="2004" name="Science">
        <title>Illuminating the evolutionary history of chlamydiae.</title>
        <authorList>
            <person name="Horn M."/>
            <person name="Collingro A."/>
            <person name="Schmitz-Esser S."/>
            <person name="Beier C.L."/>
            <person name="Purkhold U."/>
            <person name="Fartmann B."/>
            <person name="Brandt P."/>
            <person name="Nyakatura G.J."/>
            <person name="Droege M."/>
            <person name="Frishman D."/>
            <person name="Rattei T."/>
            <person name="Mewes H."/>
            <person name="Wagner M."/>
        </authorList>
    </citation>
    <scope>NUCLEOTIDE SEQUENCE [LARGE SCALE GENOMIC DNA]</scope>
    <source>
        <strain evidence="1 2">UWE25</strain>
    </source>
</reference>
<proteinExistence type="predicted"/>
<accession>A0A2P9HA45</accession>
<dbReference type="Proteomes" id="UP000000529">
    <property type="component" value="Chromosome"/>
</dbReference>
<dbReference type="PANTHER" id="PTHR34387:SF2">
    <property type="entry name" value="SLR1258 PROTEIN"/>
    <property type="match status" value="1"/>
</dbReference>
<dbReference type="KEGG" id="pcu:PC_RS07300"/>
<sequence>MQLLDYRLFFLFSLEHSCHNKLNKREKVMKQKMSLLFLILYFFSPQAYGEEFNSSNLPQLTVKGEATIFKPADQLEMSVSVVTQDPESKKAVQANNEKMRKVVGQLTDLGLNVQDYQTGHFTIQPIYHYIDSIEKKEASTITHYEVTNTIHIKTSKLSLIEKIIGIVVEAGANQLSQINFNLNNPQAYRQEVIQLATQNAFEDANALAKAANVRLVRVLSLDLDPNQQNYSTPRMLMATKQSSENTYGVPIEIGQVEMRANVHVIFEINQE</sequence>
<dbReference type="InterPro" id="IPR007497">
    <property type="entry name" value="SIMPL/DUF541"/>
</dbReference>
<dbReference type="Gene3D" id="3.30.110.170">
    <property type="entry name" value="Protein of unknown function (DUF541), domain 1"/>
    <property type="match status" value="1"/>
</dbReference>
<evidence type="ECO:0008006" key="3">
    <source>
        <dbReference type="Google" id="ProtNLM"/>
    </source>
</evidence>
<name>A0A2P9HA45_PARUW</name>
<dbReference type="OrthoDB" id="21489at2"/>
<evidence type="ECO:0000313" key="1">
    <source>
        <dbReference type="EMBL" id="SPJ31885.1"/>
    </source>
</evidence>